<evidence type="ECO:0000313" key="2">
    <source>
        <dbReference type="Proteomes" id="UP000240912"/>
    </source>
</evidence>
<protein>
    <submittedName>
        <fullName evidence="1">Uncharacterized protein</fullName>
    </submittedName>
</protein>
<dbReference type="Proteomes" id="UP000240912">
    <property type="component" value="Unassembled WGS sequence"/>
</dbReference>
<reference evidence="1 2" key="1">
    <citation type="submission" date="2018-03" db="EMBL/GenBank/DDBJ databases">
        <authorList>
            <person name="Keele B.F."/>
        </authorList>
    </citation>
    <scope>NUCLEOTIDE SEQUENCE [LARGE SCALE GENOMIC DNA]</scope>
    <source>
        <strain evidence="1 2">YL28-9</strain>
    </source>
</reference>
<comment type="caution">
    <text evidence="1">The sequence shown here is derived from an EMBL/GenBank/DDBJ whole genome shotgun (WGS) entry which is preliminary data.</text>
</comment>
<gene>
    <name evidence="1" type="ORF">C7T94_03815</name>
</gene>
<dbReference type="EMBL" id="PYLS01000001">
    <property type="protein sequence ID" value="PST85240.1"/>
    <property type="molecule type" value="Genomic_DNA"/>
</dbReference>
<keyword evidence="2" id="KW-1185">Reference proteome</keyword>
<proteinExistence type="predicted"/>
<dbReference type="OrthoDB" id="710582at2"/>
<dbReference type="AlphaFoldDB" id="A0A2T3HRZ6"/>
<accession>A0A2T3HRZ6</accession>
<evidence type="ECO:0000313" key="1">
    <source>
        <dbReference type="EMBL" id="PST85240.1"/>
    </source>
</evidence>
<sequence>MFLNQRGYRSVCLSIILLLIATLWSCKKHSSSDQLSDQQSTRLATWLRINNKLPEDHIFRKLTPNWDRVVVRKEARQTVYEVYLKNPDKLFITSLSKTASNLEELAKKDDIRLLIFENNITQKLMYAAFMLIENTGNMSPDVIHYRSTTGFDGKLFFFHAGGTFSNGWVYKKGTITEGITSGVGSTKSGAQTADFQCHSGFAQTYTFGCISAGGASPTCGWVPSGQQYVTQCAYVEEAQDHFEDEEGSGGMYFEPIYYDCNGDANGNATWSYDCNACIGGNTGIVDCEQKSIIDSLNGYPCAQALLKTLPKLNTSIAGLIKQTFSNNSYINITFRVNSALAGTSTDGQMSTGSYTAGITENIKVDLNPDVLSKATKEYILVTMYHEALHAYFAYMKHTLTPTQYQQRFGSLSSNGGRTLFSEINGHFEMGANNFLNGMRDAIITYNPSFDIGRAWILARGGVVQSTQSDVLVNNQERDATKPGFTGTKCP</sequence>
<name>A0A2T3HRZ6_9SPHI</name>
<organism evidence="1 2">
    <name type="scientific">Pedobacter yulinensis</name>
    <dbReference type="NCBI Taxonomy" id="2126353"/>
    <lineage>
        <taxon>Bacteria</taxon>
        <taxon>Pseudomonadati</taxon>
        <taxon>Bacteroidota</taxon>
        <taxon>Sphingobacteriia</taxon>
        <taxon>Sphingobacteriales</taxon>
        <taxon>Sphingobacteriaceae</taxon>
        <taxon>Pedobacter</taxon>
    </lineage>
</organism>